<comment type="subcellular location">
    <subcellularLocation>
        <location evidence="1">Nucleus</location>
    </subcellularLocation>
</comment>
<keyword evidence="5" id="KW-0479">Metal-binding</keyword>
<evidence type="ECO:0000256" key="8">
    <source>
        <dbReference type="ARBA" id="ARBA00022853"/>
    </source>
</evidence>
<evidence type="ECO:0000259" key="13">
    <source>
        <dbReference type="PROSITE" id="PS51726"/>
    </source>
</evidence>
<evidence type="ECO:0000256" key="4">
    <source>
        <dbReference type="ARBA" id="ARBA00022679"/>
    </source>
</evidence>
<feature type="region of interest" description="Disordered" evidence="12">
    <location>
        <begin position="306"/>
        <end position="333"/>
    </location>
</feature>
<feature type="domain" description="MYST-type HAT" evidence="13">
    <location>
        <begin position="549"/>
        <end position="830"/>
    </location>
</feature>
<dbReference type="GO" id="GO:0008270">
    <property type="term" value="F:zinc ion binding"/>
    <property type="evidence" value="ECO:0007669"/>
    <property type="project" value="UniProtKB-KW"/>
</dbReference>
<feature type="compositionally biased region" description="Polar residues" evidence="12">
    <location>
        <begin position="1039"/>
        <end position="1058"/>
    </location>
</feature>
<evidence type="ECO:0000256" key="10">
    <source>
        <dbReference type="ARBA" id="ARBA00023242"/>
    </source>
</evidence>
<feature type="compositionally biased region" description="Polar residues" evidence="12">
    <location>
        <begin position="844"/>
        <end position="854"/>
    </location>
</feature>
<evidence type="ECO:0000313" key="14">
    <source>
        <dbReference type="Proteomes" id="UP000887574"/>
    </source>
</evidence>
<proteinExistence type="inferred from homology"/>
<keyword evidence="14" id="KW-1185">Reference proteome</keyword>
<feature type="compositionally biased region" description="Acidic residues" evidence="12">
    <location>
        <begin position="1511"/>
        <end position="1523"/>
    </location>
</feature>
<feature type="compositionally biased region" description="Basic and acidic residues" evidence="12">
    <location>
        <begin position="856"/>
        <end position="876"/>
    </location>
</feature>
<feature type="compositionally biased region" description="Basic residues" evidence="12">
    <location>
        <begin position="968"/>
        <end position="987"/>
    </location>
</feature>
<evidence type="ECO:0000256" key="3">
    <source>
        <dbReference type="ARBA" id="ARBA00013184"/>
    </source>
</evidence>
<dbReference type="GO" id="GO:0003682">
    <property type="term" value="F:chromatin binding"/>
    <property type="evidence" value="ECO:0007669"/>
    <property type="project" value="TreeGrafter"/>
</dbReference>
<dbReference type="FunFam" id="3.40.630.30:FF:000001">
    <property type="entry name" value="Histone acetyltransferase"/>
    <property type="match status" value="1"/>
</dbReference>
<feature type="compositionally biased region" description="Low complexity" evidence="12">
    <location>
        <begin position="1760"/>
        <end position="1772"/>
    </location>
</feature>
<feature type="compositionally biased region" description="Low complexity" evidence="12">
    <location>
        <begin position="1149"/>
        <end position="1161"/>
    </location>
</feature>
<dbReference type="Gene3D" id="3.40.630.30">
    <property type="match status" value="1"/>
</dbReference>
<feature type="compositionally biased region" description="Low complexity" evidence="12">
    <location>
        <begin position="1008"/>
        <end position="1022"/>
    </location>
</feature>
<feature type="compositionally biased region" description="Basic residues" evidence="12">
    <location>
        <begin position="1023"/>
        <end position="1038"/>
    </location>
</feature>
<keyword evidence="9" id="KW-0007">Acetylation</keyword>
<dbReference type="Proteomes" id="UP000887574">
    <property type="component" value="Unplaced"/>
</dbReference>
<keyword evidence="4" id="KW-0808">Transferase</keyword>
<protein>
    <recommendedName>
        <fullName evidence="3">histone acetyltransferase</fullName>
        <ecNumber evidence="3">2.3.1.48</ecNumber>
    </recommendedName>
</protein>
<feature type="region of interest" description="Disordered" evidence="12">
    <location>
        <begin position="1760"/>
        <end position="1816"/>
    </location>
</feature>
<feature type="region of interest" description="Disordered" evidence="12">
    <location>
        <begin position="844"/>
        <end position="1361"/>
    </location>
</feature>
<feature type="region of interest" description="Disordered" evidence="12">
    <location>
        <begin position="397"/>
        <end position="428"/>
    </location>
</feature>
<reference evidence="15" key="1">
    <citation type="submission" date="2022-11" db="UniProtKB">
        <authorList>
            <consortium name="WormBaseParasite"/>
        </authorList>
    </citation>
    <scope>IDENTIFICATION</scope>
</reference>
<evidence type="ECO:0000256" key="2">
    <source>
        <dbReference type="ARBA" id="ARBA00010107"/>
    </source>
</evidence>
<feature type="compositionally biased region" description="Basic residues" evidence="12">
    <location>
        <begin position="1091"/>
        <end position="1105"/>
    </location>
</feature>
<feature type="compositionally biased region" description="Basic residues" evidence="12">
    <location>
        <begin position="1274"/>
        <end position="1290"/>
    </location>
</feature>
<organism evidence="14 15">
    <name type="scientific">Ditylenchus dipsaci</name>
    <dbReference type="NCBI Taxonomy" id="166011"/>
    <lineage>
        <taxon>Eukaryota</taxon>
        <taxon>Metazoa</taxon>
        <taxon>Ecdysozoa</taxon>
        <taxon>Nematoda</taxon>
        <taxon>Chromadorea</taxon>
        <taxon>Rhabditida</taxon>
        <taxon>Tylenchina</taxon>
        <taxon>Tylenchomorpha</taxon>
        <taxon>Sphaerularioidea</taxon>
        <taxon>Anguinidae</taxon>
        <taxon>Anguininae</taxon>
        <taxon>Ditylenchus</taxon>
    </lineage>
</organism>
<comment type="similarity">
    <text evidence="2">Belongs to the MYST (SAS/MOZ) family.</text>
</comment>
<feature type="active site" description="Proton donor/acceptor" evidence="11">
    <location>
        <position position="728"/>
    </location>
</feature>
<keyword evidence="7" id="KW-0862">Zinc</keyword>
<feature type="region of interest" description="Disordered" evidence="12">
    <location>
        <begin position="1510"/>
        <end position="1570"/>
    </location>
</feature>
<sequence length="1988" mass="218681">MPRKTKAFSKTRDETEDVVQVLHGLEDDNLPATRQLAAKRLMKLKKINEDTALANIDCGLALGAVILLHRCEEGAEPVLADRLRLQAKRSLTLKPGVDLSSVVLLSIKEIGAKAKILSTSAADIEAHISATYDVKVGNNLTLNADILPNLVSKAIRSLIRKNSISSKSDGEVFATRYFLPGSGDSTEEYDSSHHTCHPSTSRKISNELNNDEDSKPLMNSRPPSRAVDFSASEMSQTSDTTNTKGELKSLQDSLTAFFTPHGSRRGRIGSVNAQMNENKDGSAAFQEQKPIDKELEVVIDDSHLKFKGPTTSSSECSLKSPATSSATTPSPHRRIDRLTDALSPFFSAPSERRRRHEKGDYLCISNGVPLKKKIENESDHAPQFVEDKPKLPILKSEEAENECPLESELPRAASPSRRVRTPKSQASDQYRVALRNSTSLPGVKRPGRQFKKENVVAAMKSASLIKRAKEQCKNGKASINRMQYSTCLIRCPDNMAPTAINRSLASPIRSVKGSPVKAGSCGASLLSGANSTEAQCQIPEEDCAMFDQARETSQKSLYDSTKVMMKSVDTQAFPPGFEFIKYASLSLLHICESCLMYLADRQPHMQKCRAQYPPGNEIYRDKDVSVFEVDGNLARVYCRNLCLLAKLFIDHKTLYFDVEPFLFYVLTVNDSTGCHFVGYFSKEKFSNQKYNLACIVTLPCYQGRGFGRFLIDFSYLLSRREGLSGTPERPLSELGKIAYQSYWRTAIFEAFYKTCSSNSVRGLSLHDISDKTGIAVHDVVETLSLHNMLRVTNASLSLAINPAQIREHWNKAHESKSRIWLDESKLKWNPKVYTPSKEFHMRSPTFSIESSMSPQKMDRISVEECKHSADSEDKSMKSPKKPKKGSSSVKRNLIVDLEASALPPTISNRTPIAPRQSSGKIGRKRPPGKVVKEKKVVRKVVSRERVSSQSSSEEELDENVPEEELKPKPKKTASCKPGSPHKSRHQKTPSSDEQDGPADTRGKRSSRTRANTLASTSSNNNRKSGRRSRGTPKTRQHSKPSVSEEISSTVTKLSNSDIFKSHKKDTKKKEDSDSPSDTSNSSSEYEAPKKPVGKPGKRGRKPKNHLLKECFMRALQNSDEKNGEVSQDPPKQAPKRTGKNVASVQRKVSSSSSSDSDSLKSLSEDEHELEDKPQLATNKKEASLTPKPAEKQAKRPGRPAKTKDIQGCSGKPKTLPQPKLKPNSKIPRHTHGFSSSTDQSSSEEEKEAENELEKSQKDQLAQKNAQSTPEPTKPQRKSRLKRNFSHHHHHTSDEEDEEEESEQEDGSFSTNSRKKDPFFNKNMTNMGGEPSDYEHDTINMGGEPVHEIVNMGGEPGEDSIETLNEDMLNPRAPAPILPPTARVCLMEEEEDEEEEDESEQEEIDDDKEESEPEVLFPYLEPNENPINIDDTQAEAMFEKIGCANYTQPMLQMEPSCSSSSAFQVQPPVIAAAPATYYMDPLVTMMGVQTDMLSQMQKEGDLLESFTTANINDEDEDDDDDDDIPPQLSPNIPSAVDLNSKASTPPPLQLENDACEIGNGEPVSLQSPKSAQRLVNSHELMGPELTAANSSYESSKNYSSAQQGMPELVAASENSDTAIGLVNGSMPNQSINHNQSSSDEFSYTMQQQQQPKNNYSIPSDYTSQMTQKLHKADSSAFSGSSHPSLFSPSSNISDSAVVSSSQSLFSPPLASSSLLVNVFTSPTSSEMVTPTMPAQQHQEADKIVVSSESLKLIDDMHAQQGYGQGQSASYPQSLGAEQATSKSSKKSNKDRSRKEGSKRKSKKAETQSLSKLPSSTTHNSLAEAHQNMQITPAYMQGLNPTAAAMAQFSGMTNGIHPSSSSSYYPNTDYFSANAQMQAAYNSQAQYPTPNAFYNNAAAGWTNPYYASGYPTAYPGLRSPTNPPGAPIPNINPAFAATAAANHLGTGVWPMDGSFNTPLAGVRQPQTAASAAATLSQFYPQTYEYPYGAH</sequence>
<dbReference type="GO" id="GO:0070776">
    <property type="term" value="C:MOZ/MORF histone acetyltransferase complex"/>
    <property type="evidence" value="ECO:0007669"/>
    <property type="project" value="TreeGrafter"/>
</dbReference>
<dbReference type="GO" id="GO:0005634">
    <property type="term" value="C:nucleus"/>
    <property type="evidence" value="ECO:0007669"/>
    <property type="project" value="UniProtKB-SubCell"/>
</dbReference>
<dbReference type="EC" id="2.3.1.48" evidence="3"/>
<dbReference type="WBParaSite" id="jg18455">
    <property type="protein sequence ID" value="jg18455"/>
    <property type="gene ID" value="jg18455"/>
</dbReference>
<dbReference type="Pfam" id="PF01853">
    <property type="entry name" value="MOZ_SAS"/>
    <property type="match status" value="1"/>
</dbReference>
<evidence type="ECO:0000256" key="12">
    <source>
        <dbReference type="SAM" id="MobiDB-lite"/>
    </source>
</evidence>
<evidence type="ECO:0000256" key="5">
    <source>
        <dbReference type="ARBA" id="ARBA00022723"/>
    </source>
</evidence>
<dbReference type="InterPro" id="IPR016181">
    <property type="entry name" value="Acyl_CoA_acyltransferase"/>
</dbReference>
<evidence type="ECO:0000256" key="9">
    <source>
        <dbReference type="ARBA" id="ARBA00022990"/>
    </source>
</evidence>
<feature type="compositionally biased region" description="Low complexity" evidence="12">
    <location>
        <begin position="1673"/>
        <end position="1692"/>
    </location>
</feature>
<dbReference type="PANTHER" id="PTHR10615">
    <property type="entry name" value="HISTONE ACETYLTRANSFERASE"/>
    <property type="match status" value="1"/>
</dbReference>
<evidence type="ECO:0000256" key="6">
    <source>
        <dbReference type="ARBA" id="ARBA00022771"/>
    </source>
</evidence>
<evidence type="ECO:0000256" key="1">
    <source>
        <dbReference type="ARBA" id="ARBA00004123"/>
    </source>
</evidence>
<feature type="compositionally biased region" description="Low complexity" evidence="12">
    <location>
        <begin position="320"/>
        <end position="330"/>
    </location>
</feature>
<feature type="compositionally biased region" description="Basic and acidic residues" evidence="12">
    <location>
        <begin position="1169"/>
        <end position="1193"/>
    </location>
</feature>
<dbReference type="SUPFAM" id="SSF55729">
    <property type="entry name" value="Acyl-CoA N-acyltransferases (Nat)"/>
    <property type="match status" value="1"/>
</dbReference>
<dbReference type="PANTHER" id="PTHR10615:SF217">
    <property type="entry name" value="HISTONE ACETYLTRANSFERASE"/>
    <property type="match status" value="1"/>
</dbReference>
<feature type="compositionally biased region" description="Polar residues" evidence="12">
    <location>
        <begin position="232"/>
        <end position="246"/>
    </location>
</feature>
<keyword evidence="6" id="KW-0863">Zinc-finger</keyword>
<feature type="region of interest" description="Disordered" evidence="12">
    <location>
        <begin position="184"/>
        <end position="246"/>
    </location>
</feature>
<feature type="region of interest" description="Disordered" evidence="12">
    <location>
        <begin position="1387"/>
        <end position="1411"/>
    </location>
</feature>
<evidence type="ECO:0000256" key="7">
    <source>
        <dbReference type="ARBA" id="ARBA00022833"/>
    </source>
</evidence>
<feature type="compositionally biased region" description="Polar residues" evidence="12">
    <location>
        <begin position="197"/>
        <end position="208"/>
    </location>
</feature>
<dbReference type="GO" id="GO:0010484">
    <property type="term" value="F:histone H3 acetyltransferase activity"/>
    <property type="evidence" value="ECO:0007669"/>
    <property type="project" value="TreeGrafter"/>
</dbReference>
<dbReference type="InterPro" id="IPR002717">
    <property type="entry name" value="HAT_MYST-type"/>
</dbReference>
<keyword evidence="8" id="KW-0156">Chromatin regulator</keyword>
<accession>A0A915DDG0</accession>
<feature type="compositionally biased region" description="Polar residues" evidence="12">
    <location>
        <begin position="1625"/>
        <end position="1666"/>
    </location>
</feature>
<evidence type="ECO:0000256" key="11">
    <source>
        <dbReference type="PIRSR" id="PIRSR602717-51"/>
    </source>
</evidence>
<feature type="compositionally biased region" description="Acidic residues" evidence="12">
    <location>
        <begin position="1293"/>
        <end position="1305"/>
    </location>
</feature>
<dbReference type="InterPro" id="IPR050603">
    <property type="entry name" value="MYST_HAT"/>
</dbReference>
<dbReference type="GO" id="GO:0006357">
    <property type="term" value="P:regulation of transcription by RNA polymerase II"/>
    <property type="evidence" value="ECO:0007669"/>
    <property type="project" value="TreeGrafter"/>
</dbReference>
<feature type="compositionally biased region" description="Polar residues" evidence="12">
    <location>
        <begin position="905"/>
        <end position="919"/>
    </location>
</feature>
<dbReference type="Gene3D" id="1.10.10.10">
    <property type="entry name" value="Winged helix-like DNA-binding domain superfamily/Winged helix DNA-binding domain"/>
    <property type="match status" value="1"/>
</dbReference>
<evidence type="ECO:0000313" key="15">
    <source>
        <dbReference type="WBParaSite" id="jg18455"/>
    </source>
</evidence>
<feature type="region of interest" description="Disordered" evidence="12">
    <location>
        <begin position="1625"/>
        <end position="1692"/>
    </location>
</feature>
<dbReference type="PROSITE" id="PS51726">
    <property type="entry name" value="MYST_HAT"/>
    <property type="match status" value="1"/>
</dbReference>
<dbReference type="InterPro" id="IPR036388">
    <property type="entry name" value="WH-like_DNA-bd_sf"/>
</dbReference>
<feature type="compositionally biased region" description="Acidic residues" evidence="12">
    <location>
        <begin position="952"/>
        <end position="962"/>
    </location>
</feature>
<feature type="compositionally biased region" description="Polar residues" evidence="12">
    <location>
        <begin position="1805"/>
        <end position="1816"/>
    </location>
</feature>
<dbReference type="GO" id="GO:0003712">
    <property type="term" value="F:transcription coregulator activity"/>
    <property type="evidence" value="ECO:0007669"/>
    <property type="project" value="TreeGrafter"/>
</dbReference>
<feature type="compositionally biased region" description="Polar residues" evidence="12">
    <location>
        <begin position="1258"/>
        <end position="1270"/>
    </location>
</feature>
<feature type="compositionally biased region" description="Low complexity" evidence="12">
    <location>
        <begin position="1211"/>
        <end position="1221"/>
    </location>
</feature>
<keyword evidence="10" id="KW-0539">Nucleus</keyword>
<name>A0A915DDG0_9BILA</name>